<gene>
    <name evidence="1" type="ORF">S01H4_54062</name>
</gene>
<reference evidence="1" key="1">
    <citation type="journal article" date="2014" name="Front. Microbiol.">
        <title>High frequency of phylogenetically diverse reductive dehalogenase-homologous genes in deep subseafloor sedimentary metagenomes.</title>
        <authorList>
            <person name="Kawai M."/>
            <person name="Futagami T."/>
            <person name="Toyoda A."/>
            <person name="Takaki Y."/>
            <person name="Nishi S."/>
            <person name="Hori S."/>
            <person name="Arai W."/>
            <person name="Tsubouchi T."/>
            <person name="Morono Y."/>
            <person name="Uchiyama I."/>
            <person name="Ito T."/>
            <person name="Fujiyama A."/>
            <person name="Inagaki F."/>
            <person name="Takami H."/>
        </authorList>
    </citation>
    <scope>NUCLEOTIDE SEQUENCE</scope>
    <source>
        <strain evidence="1">Expedition CK06-06</strain>
    </source>
</reference>
<dbReference type="AlphaFoldDB" id="X1EP30"/>
<evidence type="ECO:0000313" key="1">
    <source>
        <dbReference type="EMBL" id="GAH10408.1"/>
    </source>
</evidence>
<dbReference type="EMBL" id="BART01031074">
    <property type="protein sequence ID" value="GAH10408.1"/>
    <property type="molecule type" value="Genomic_DNA"/>
</dbReference>
<proteinExistence type="predicted"/>
<name>X1EP30_9ZZZZ</name>
<accession>X1EP30</accession>
<protein>
    <submittedName>
        <fullName evidence="1">Uncharacterized protein</fullName>
    </submittedName>
</protein>
<feature type="non-terminal residue" evidence="1">
    <location>
        <position position="160"/>
    </location>
</feature>
<sequence length="160" mass="17807">MKEIAVTEKRNITKEDIFLKARILSEGIRVKVKKQPEKGSPYRPFVMDGCDLVVSLLPNPYSRLEAVIVDDDVIISDMGKTLISGKLEVRRSWHDELMSTGKPVENTFLRSASSISIINIIMNFRCYNFDSGLGCRYCGLFAAPLSTSPPASIAHKITAL</sequence>
<organism evidence="1">
    <name type="scientific">marine sediment metagenome</name>
    <dbReference type="NCBI Taxonomy" id="412755"/>
    <lineage>
        <taxon>unclassified sequences</taxon>
        <taxon>metagenomes</taxon>
        <taxon>ecological metagenomes</taxon>
    </lineage>
</organism>
<comment type="caution">
    <text evidence="1">The sequence shown here is derived from an EMBL/GenBank/DDBJ whole genome shotgun (WGS) entry which is preliminary data.</text>
</comment>